<dbReference type="SMART" id="SM00382">
    <property type="entry name" value="AAA"/>
    <property type="match status" value="1"/>
</dbReference>
<dbReference type="InterPro" id="IPR009057">
    <property type="entry name" value="Homeodomain-like_sf"/>
</dbReference>
<dbReference type="OrthoDB" id="5482472at2"/>
<dbReference type="PANTHER" id="PTHR32071:SF77">
    <property type="entry name" value="TRANSCRIPTIONAL REGULATORY PROTEIN"/>
    <property type="match status" value="1"/>
</dbReference>
<dbReference type="InterPro" id="IPR003593">
    <property type="entry name" value="AAA+_ATPase"/>
</dbReference>
<evidence type="ECO:0000313" key="6">
    <source>
        <dbReference type="Proteomes" id="UP000440224"/>
    </source>
</evidence>
<accession>A0A6N7PZU0</accession>
<dbReference type="InterPro" id="IPR025662">
    <property type="entry name" value="Sigma_54_int_dom_ATP-bd_1"/>
</dbReference>
<dbReference type="CDD" id="cd00060">
    <property type="entry name" value="FHA"/>
    <property type="match status" value="1"/>
</dbReference>
<dbReference type="Proteomes" id="UP000440224">
    <property type="component" value="Unassembled WGS sequence"/>
</dbReference>
<evidence type="ECO:0000256" key="1">
    <source>
        <dbReference type="ARBA" id="ARBA00022741"/>
    </source>
</evidence>
<dbReference type="PROSITE" id="PS50045">
    <property type="entry name" value="SIGMA54_INTERACT_4"/>
    <property type="match status" value="1"/>
</dbReference>
<dbReference type="GO" id="GO:0006355">
    <property type="term" value="P:regulation of DNA-templated transcription"/>
    <property type="evidence" value="ECO:0007669"/>
    <property type="project" value="InterPro"/>
</dbReference>
<evidence type="ECO:0000259" key="4">
    <source>
        <dbReference type="PROSITE" id="PS50045"/>
    </source>
</evidence>
<dbReference type="Pfam" id="PF25601">
    <property type="entry name" value="AAA_lid_14"/>
    <property type="match status" value="1"/>
</dbReference>
<dbReference type="InterPro" id="IPR008984">
    <property type="entry name" value="SMAD_FHA_dom_sf"/>
</dbReference>
<organism evidence="5 6">
    <name type="scientific">Polyangium spumosum</name>
    <dbReference type="NCBI Taxonomy" id="889282"/>
    <lineage>
        <taxon>Bacteria</taxon>
        <taxon>Pseudomonadati</taxon>
        <taxon>Myxococcota</taxon>
        <taxon>Polyangia</taxon>
        <taxon>Polyangiales</taxon>
        <taxon>Polyangiaceae</taxon>
        <taxon>Polyangium</taxon>
    </lineage>
</organism>
<protein>
    <submittedName>
        <fullName evidence="5">FHA domain-containing protein</fullName>
    </submittedName>
</protein>
<keyword evidence="2" id="KW-0067">ATP-binding</keyword>
<sequence length="459" mass="50543">MNDAPESTLSSTEEPKEIGDTHHRPHLFLVLEAHHPLACPARFSLAKIDELDIGRGSARQIESTTAPGARRLAIRVDDRRMSSTHARLGKLLQRWVLDDLGSKNGTLVDNVRTTRAELEDGDLIELGQTFFLYREALPCDPDDPPVLDRTALRPPAPGLATVLPELHRAFERLVPIARSTVSVILQGETGTGKEVMARAFHGLSGRTGDFVAVNCGALPKDLVEAELFGHKKGAFSGATEDRLGLVRSADRGTLFLDEIGDLPPPAQAALLRTLQEREVRPIGGARSVAVDLRVIAATHRPLEQMVATGVFRADLWNRLAGHKVELPPLRARREDLGLLIGALLARLPPEQAARIQIHPRAARAMLRHDWPGNVRELEKCLGTAVVLAGEQGHVELDHLPPAVQRALEGPDAALREELERLLRKHKGNITAVANEMGKARTQIQRWLKRHGIDAERFRR</sequence>
<dbReference type="PROSITE" id="PS50006">
    <property type="entry name" value="FHA_DOMAIN"/>
    <property type="match status" value="1"/>
</dbReference>
<evidence type="ECO:0000259" key="3">
    <source>
        <dbReference type="PROSITE" id="PS50006"/>
    </source>
</evidence>
<dbReference type="Gene3D" id="2.60.200.20">
    <property type="match status" value="1"/>
</dbReference>
<evidence type="ECO:0000313" key="5">
    <source>
        <dbReference type="EMBL" id="MRG95564.1"/>
    </source>
</evidence>
<dbReference type="PANTHER" id="PTHR32071">
    <property type="entry name" value="TRANSCRIPTIONAL REGULATORY PROTEIN"/>
    <property type="match status" value="1"/>
</dbReference>
<dbReference type="EMBL" id="WJIE01000008">
    <property type="protein sequence ID" value="MRG95564.1"/>
    <property type="molecule type" value="Genomic_DNA"/>
</dbReference>
<comment type="caution">
    <text evidence="5">The sequence shown here is derived from an EMBL/GenBank/DDBJ whole genome shotgun (WGS) entry which is preliminary data.</text>
</comment>
<dbReference type="AlphaFoldDB" id="A0A6N7PZU0"/>
<dbReference type="InterPro" id="IPR000253">
    <property type="entry name" value="FHA_dom"/>
</dbReference>
<dbReference type="Gene3D" id="1.10.8.60">
    <property type="match status" value="1"/>
</dbReference>
<feature type="domain" description="Sigma-54 factor interaction" evidence="4">
    <location>
        <begin position="159"/>
        <end position="386"/>
    </location>
</feature>
<reference evidence="5 6" key="1">
    <citation type="submission" date="2019-10" db="EMBL/GenBank/DDBJ databases">
        <title>A soil myxobacterium in the family Polyangiaceae.</title>
        <authorList>
            <person name="Li Y."/>
            <person name="Wang J."/>
        </authorList>
    </citation>
    <scope>NUCLEOTIDE SEQUENCE [LARGE SCALE GENOMIC DNA]</scope>
    <source>
        <strain evidence="5 6">DSM 14734</strain>
    </source>
</reference>
<dbReference type="CDD" id="cd00009">
    <property type="entry name" value="AAA"/>
    <property type="match status" value="1"/>
</dbReference>
<dbReference type="Pfam" id="PF00498">
    <property type="entry name" value="FHA"/>
    <property type="match status" value="1"/>
</dbReference>
<feature type="domain" description="FHA" evidence="3">
    <location>
        <begin position="51"/>
        <end position="113"/>
    </location>
</feature>
<dbReference type="SUPFAM" id="SSF49879">
    <property type="entry name" value="SMAD/FHA domain"/>
    <property type="match status" value="1"/>
</dbReference>
<dbReference type="SUPFAM" id="SSF46689">
    <property type="entry name" value="Homeodomain-like"/>
    <property type="match status" value="1"/>
</dbReference>
<dbReference type="PROSITE" id="PS00675">
    <property type="entry name" value="SIGMA54_INTERACT_1"/>
    <property type="match status" value="1"/>
</dbReference>
<keyword evidence="1" id="KW-0547">Nucleotide-binding</keyword>
<dbReference type="InterPro" id="IPR027417">
    <property type="entry name" value="P-loop_NTPase"/>
</dbReference>
<dbReference type="GO" id="GO:0005524">
    <property type="term" value="F:ATP binding"/>
    <property type="evidence" value="ECO:0007669"/>
    <property type="project" value="UniProtKB-KW"/>
</dbReference>
<name>A0A6N7PZU0_9BACT</name>
<dbReference type="InterPro" id="IPR058031">
    <property type="entry name" value="AAA_lid_NorR"/>
</dbReference>
<dbReference type="Gene3D" id="3.40.50.300">
    <property type="entry name" value="P-loop containing nucleotide triphosphate hydrolases"/>
    <property type="match status" value="1"/>
</dbReference>
<dbReference type="Pfam" id="PF00158">
    <property type="entry name" value="Sigma54_activat"/>
    <property type="match status" value="1"/>
</dbReference>
<evidence type="ECO:0000256" key="2">
    <source>
        <dbReference type="ARBA" id="ARBA00022840"/>
    </source>
</evidence>
<keyword evidence="6" id="KW-1185">Reference proteome</keyword>
<dbReference type="InterPro" id="IPR002078">
    <property type="entry name" value="Sigma_54_int"/>
</dbReference>
<proteinExistence type="predicted"/>
<dbReference type="SUPFAM" id="SSF52540">
    <property type="entry name" value="P-loop containing nucleoside triphosphate hydrolases"/>
    <property type="match status" value="1"/>
</dbReference>
<gene>
    <name evidence="5" type="ORF">GF068_27135</name>
</gene>
<dbReference type="Gene3D" id="1.10.10.60">
    <property type="entry name" value="Homeodomain-like"/>
    <property type="match status" value="1"/>
</dbReference>
<dbReference type="FunFam" id="3.40.50.300:FF:000006">
    <property type="entry name" value="DNA-binding transcriptional regulator NtrC"/>
    <property type="match status" value="1"/>
</dbReference>